<dbReference type="InParanoid" id="A0A146G4K0"/>
<keyword evidence="4" id="KW-1185">Reference proteome</keyword>
<dbReference type="STRING" id="690879.TSACC_2152"/>
<accession>A0A146G4K0</accession>
<organism evidence="3 4">
    <name type="scientific">Terrimicrobium sacchariphilum</name>
    <dbReference type="NCBI Taxonomy" id="690879"/>
    <lineage>
        <taxon>Bacteria</taxon>
        <taxon>Pseudomonadati</taxon>
        <taxon>Verrucomicrobiota</taxon>
        <taxon>Terrimicrobiia</taxon>
        <taxon>Terrimicrobiales</taxon>
        <taxon>Terrimicrobiaceae</taxon>
        <taxon>Terrimicrobium</taxon>
    </lineage>
</organism>
<dbReference type="Proteomes" id="UP000076023">
    <property type="component" value="Unassembled WGS sequence"/>
</dbReference>
<dbReference type="RefSeq" id="WP_075077642.1">
    <property type="nucleotide sequence ID" value="NZ_BDCO01000002.1"/>
</dbReference>
<dbReference type="SUPFAM" id="SSF53756">
    <property type="entry name" value="UDP-Glycosyltransferase/glycogen phosphorylase"/>
    <property type="match status" value="1"/>
</dbReference>
<dbReference type="EMBL" id="BDCO01000002">
    <property type="protein sequence ID" value="GAT31758.1"/>
    <property type="molecule type" value="Genomic_DNA"/>
</dbReference>
<comment type="caution">
    <text evidence="3">The sequence shown here is derived from an EMBL/GenBank/DDBJ whole genome shotgun (WGS) entry which is preliminary data.</text>
</comment>
<dbReference type="Pfam" id="PF13439">
    <property type="entry name" value="Glyco_transf_4"/>
    <property type="match status" value="1"/>
</dbReference>
<evidence type="ECO:0000259" key="1">
    <source>
        <dbReference type="Pfam" id="PF00534"/>
    </source>
</evidence>
<evidence type="ECO:0000259" key="2">
    <source>
        <dbReference type="Pfam" id="PF13439"/>
    </source>
</evidence>
<evidence type="ECO:0000313" key="4">
    <source>
        <dbReference type="Proteomes" id="UP000076023"/>
    </source>
</evidence>
<dbReference type="InterPro" id="IPR028098">
    <property type="entry name" value="Glyco_trans_4-like_N"/>
</dbReference>
<dbReference type="PANTHER" id="PTHR12526">
    <property type="entry name" value="GLYCOSYLTRANSFERASE"/>
    <property type="match status" value="1"/>
</dbReference>
<dbReference type="Pfam" id="PF00534">
    <property type="entry name" value="Glycos_transf_1"/>
    <property type="match status" value="1"/>
</dbReference>
<reference evidence="4" key="1">
    <citation type="journal article" date="2017" name="Genome Announc.">
        <title>Draft Genome Sequence of Terrimicrobium sacchariphilum NM-5T, a Facultative Anaerobic Soil Bacterium of the Class Spartobacteria.</title>
        <authorList>
            <person name="Qiu Y.L."/>
            <person name="Tourlousse D.M."/>
            <person name="Matsuura N."/>
            <person name="Ohashi A."/>
            <person name="Sekiguchi Y."/>
        </authorList>
    </citation>
    <scope>NUCLEOTIDE SEQUENCE [LARGE SCALE GENOMIC DNA]</scope>
    <source>
        <strain evidence="4">NM-5</strain>
    </source>
</reference>
<keyword evidence="3" id="KW-0808">Transferase</keyword>
<dbReference type="InterPro" id="IPR001296">
    <property type="entry name" value="Glyco_trans_1"/>
</dbReference>
<dbReference type="OrthoDB" id="9797829at2"/>
<protein>
    <submittedName>
        <fullName evidence="3">Glycosyltransferase</fullName>
    </submittedName>
</protein>
<gene>
    <name evidence="3" type="ORF">TSACC_2152</name>
</gene>
<feature type="domain" description="Glycosyltransferase subfamily 4-like N-terminal" evidence="2">
    <location>
        <begin position="36"/>
        <end position="193"/>
    </location>
</feature>
<evidence type="ECO:0000313" key="3">
    <source>
        <dbReference type="EMBL" id="GAT31758.1"/>
    </source>
</evidence>
<dbReference type="AlphaFoldDB" id="A0A146G4K0"/>
<dbReference type="CDD" id="cd03801">
    <property type="entry name" value="GT4_PimA-like"/>
    <property type="match status" value="1"/>
</dbReference>
<sequence>MHIGIAGPIAIGPIRELLPANRSLPALYSFPLIGVLARELHDLGHTLSLFSLSTEVASPILIETDRIKLHILPRRKRGDAYDFFQKERRHLAQAMRDSNCELVHAHWTYEFAAAAQESGKPSLITAHDSPLVVCRYYLRTKAILYWTMRSMLGLNVVRNAKFLTAVSPYVEDHLRYVCSSGADLVTIPNGVNESLFSRGRCRLDGPEIKSPFTMACVLEGFGLRKNAQTAIEAFQILKERHPDIRLRLYGVDFGPGERAQAWASSQGSLDGLEFIGKVSQDRLFSDLTGETHLLLHPSLEEAHPMALCESMALGLSILGGSKSGGVPFTLDNGKAGFLCDMRNPAAVVSSIQQILSSPEEVKKRAEHAWHFANREFTSSRMTSRYLEAYTRVLARTDLFAS</sequence>
<dbReference type="GO" id="GO:0016757">
    <property type="term" value="F:glycosyltransferase activity"/>
    <property type="evidence" value="ECO:0007669"/>
    <property type="project" value="InterPro"/>
</dbReference>
<name>A0A146G4K0_TERSA</name>
<feature type="domain" description="Glycosyl transferase family 1" evidence="1">
    <location>
        <begin position="220"/>
        <end position="366"/>
    </location>
</feature>
<proteinExistence type="predicted"/>
<dbReference type="Gene3D" id="3.40.50.2000">
    <property type="entry name" value="Glycogen Phosphorylase B"/>
    <property type="match status" value="2"/>
</dbReference>